<organism evidence="1 2">
    <name type="scientific">Synechococcus phage S-SSM4</name>
    <dbReference type="NCBI Taxonomy" id="536466"/>
    <lineage>
        <taxon>Viruses</taxon>
        <taxon>Duplodnaviria</taxon>
        <taxon>Heunggongvirae</taxon>
        <taxon>Uroviricota</taxon>
        <taxon>Caudoviricetes</taxon>
        <taxon>Pantevenvirales</taxon>
        <taxon>Kyanoviridae</taxon>
        <taxon>Greenvirus</taxon>
        <taxon>Greenvirus ssm4</taxon>
    </lineage>
</organism>
<evidence type="ECO:0000313" key="1">
    <source>
        <dbReference type="EMBL" id="AGG54164.1"/>
    </source>
</evidence>
<evidence type="ECO:0000313" key="2">
    <source>
        <dbReference type="Proteomes" id="UP000203282"/>
    </source>
</evidence>
<dbReference type="GeneID" id="15013522"/>
<dbReference type="Proteomes" id="UP000203282">
    <property type="component" value="Segment"/>
</dbReference>
<gene>
    <name evidence="1" type="ORF">CYXG_00100</name>
</gene>
<name>M1TUQ7_9CAUD</name>
<dbReference type="OrthoDB" id="24239at10239"/>
<reference evidence="1 2" key="1">
    <citation type="submission" date="2010-03" db="EMBL/GenBank/DDBJ databases">
        <title>The Genome Sequence of Cyanophage S-SSM4.</title>
        <authorList>
            <consortium name="The Broad Institute Genome Sequencing Platform"/>
            <person name="Henn M.R."/>
            <person name="Sullivan M.S."/>
            <person name="Osburne M.S."/>
            <person name="Levin J."/>
            <person name="Malboeuf C."/>
            <person name="Casali M."/>
            <person name="Russ C."/>
            <person name="Lennon N."/>
            <person name="Erlich R."/>
            <person name="Young S.K."/>
            <person name="Koehrsen M."/>
            <person name="Yandava C."/>
            <person name="Zeng Q."/>
            <person name="Alvarado L."/>
            <person name="Anderson S."/>
            <person name="Berlin A."/>
            <person name="Borenstein D."/>
            <person name="Chen Z."/>
            <person name="Engels R."/>
            <person name="Freedman E."/>
            <person name="Gellesch M."/>
            <person name="Goldberg J."/>
            <person name="Green L."/>
            <person name="Griggs A."/>
            <person name="Gujja S."/>
            <person name="Heiman D."/>
            <person name="Hepburn T."/>
            <person name="Howarth C."/>
            <person name="Jen D."/>
            <person name="Larson L."/>
            <person name="Lewis B."/>
            <person name="Mehta T."/>
            <person name="Park D."/>
            <person name="Pearson M."/>
            <person name="Roberts A."/>
            <person name="Ryan E."/>
            <person name="Saif S."/>
            <person name="Shea T."/>
            <person name="Shenoy N."/>
            <person name="Sisk P."/>
            <person name="Stolte C."/>
            <person name="Sykes S."/>
            <person name="Walk T."/>
            <person name="White J."/>
            <person name="Yu Q."/>
            <person name="Coleman M.L."/>
            <person name="Huang K.H."/>
            <person name="Weigele P.R."/>
            <person name="DeFrancesco A.S."/>
            <person name="Kern S.E."/>
            <person name="Thompson L.R."/>
            <person name="Fu R."/>
            <person name="Hombeck B."/>
            <person name="Chisholm S.W."/>
            <person name="Haas B."/>
            <person name="Nusbaum C."/>
            <person name="Galagan J."/>
            <person name="Birren B."/>
        </authorList>
    </citation>
    <scope>NUCLEOTIDE SEQUENCE [LARGE SCALE GENOMIC DNA]</scope>
    <source>
        <strain evidence="1 2">S-SSM4</strain>
    </source>
</reference>
<keyword evidence="2" id="KW-1185">Reference proteome</keyword>
<accession>M1TUQ7</accession>
<dbReference type="RefSeq" id="YP_007677289.1">
    <property type="nucleotide sequence ID" value="NC_020875.1"/>
</dbReference>
<sequence>MDYKPYSPQWTRKRYLKEALETYLEDDADISIIYEDILDILNAKASSAIAEYDKIAKLTDKLSQE</sequence>
<dbReference type="KEGG" id="vg:15013522"/>
<proteinExistence type="predicted"/>
<dbReference type="EMBL" id="HQ316583">
    <property type="protein sequence ID" value="AGG54164.1"/>
    <property type="molecule type" value="Genomic_DNA"/>
</dbReference>
<protein>
    <submittedName>
        <fullName evidence="1">Uncharacterized protein</fullName>
    </submittedName>
</protein>